<dbReference type="EMBL" id="JARIHO010000026">
    <property type="protein sequence ID" value="KAJ7340773.1"/>
    <property type="molecule type" value="Genomic_DNA"/>
</dbReference>
<dbReference type="SUPFAM" id="SSF54695">
    <property type="entry name" value="POZ domain"/>
    <property type="match status" value="1"/>
</dbReference>
<sequence>MIHVAQNGGENSSGWRCRGAGKNYVHAPTIKLPHYRTIMSASTSETIGADTPTFVPTHPFLKTTVTGADTILRSRDGADFYVYRAILALVSPVFETMLTLPQPPSNSEVPIIDMQEDAIPLDRALRFFYPATQPLVATLDELQEIIEILISKFDMQCLIPSAKQHLERYIVSQPLVKGGSKGVFETRSPGTSPRDPADRIEIPDGHGLIQTAALPFRMCCSRESDNPGFSLDPESDRVLQSDGRRHKVASWFTQFLAKIGDAVAVRPTIILREDPLFLDAIRTAVTCPGICRFQSLENLSSFMTVWEAKLAEEIAKVEWKF</sequence>
<comment type="caution">
    <text evidence="2">The sequence shown here is derived from an EMBL/GenBank/DDBJ whole genome shotgun (WGS) entry which is preliminary data.</text>
</comment>
<organism evidence="2 3">
    <name type="scientific">Mycena albidolilacea</name>
    <dbReference type="NCBI Taxonomy" id="1033008"/>
    <lineage>
        <taxon>Eukaryota</taxon>
        <taxon>Fungi</taxon>
        <taxon>Dikarya</taxon>
        <taxon>Basidiomycota</taxon>
        <taxon>Agaricomycotina</taxon>
        <taxon>Agaricomycetes</taxon>
        <taxon>Agaricomycetidae</taxon>
        <taxon>Agaricales</taxon>
        <taxon>Marasmiineae</taxon>
        <taxon>Mycenaceae</taxon>
        <taxon>Mycena</taxon>
    </lineage>
</organism>
<accession>A0AAD6ZVG3</accession>
<feature type="domain" description="BTB" evidence="1">
    <location>
        <begin position="68"/>
        <end position="137"/>
    </location>
</feature>
<dbReference type="SMART" id="SM00225">
    <property type="entry name" value="BTB"/>
    <property type="match status" value="1"/>
</dbReference>
<dbReference type="PROSITE" id="PS50097">
    <property type="entry name" value="BTB"/>
    <property type="match status" value="1"/>
</dbReference>
<gene>
    <name evidence="2" type="ORF">DFH08DRAFT_938587</name>
</gene>
<dbReference type="AlphaFoldDB" id="A0AAD6ZVG3"/>
<evidence type="ECO:0000313" key="2">
    <source>
        <dbReference type="EMBL" id="KAJ7340773.1"/>
    </source>
</evidence>
<proteinExistence type="predicted"/>
<evidence type="ECO:0000313" key="3">
    <source>
        <dbReference type="Proteomes" id="UP001218218"/>
    </source>
</evidence>
<dbReference type="Pfam" id="PF00651">
    <property type="entry name" value="BTB"/>
    <property type="match status" value="1"/>
</dbReference>
<keyword evidence="3" id="KW-1185">Reference proteome</keyword>
<name>A0AAD6ZVG3_9AGAR</name>
<dbReference type="CDD" id="cd18186">
    <property type="entry name" value="BTB_POZ_ZBTB_KLHL-like"/>
    <property type="match status" value="1"/>
</dbReference>
<dbReference type="InterPro" id="IPR000210">
    <property type="entry name" value="BTB/POZ_dom"/>
</dbReference>
<dbReference type="Gene3D" id="3.30.710.10">
    <property type="entry name" value="Potassium Channel Kv1.1, Chain A"/>
    <property type="match status" value="1"/>
</dbReference>
<dbReference type="Proteomes" id="UP001218218">
    <property type="component" value="Unassembled WGS sequence"/>
</dbReference>
<evidence type="ECO:0000259" key="1">
    <source>
        <dbReference type="PROSITE" id="PS50097"/>
    </source>
</evidence>
<reference evidence="2" key="1">
    <citation type="submission" date="2023-03" db="EMBL/GenBank/DDBJ databases">
        <title>Massive genome expansion in bonnet fungi (Mycena s.s.) driven by repeated elements and novel gene families across ecological guilds.</title>
        <authorList>
            <consortium name="Lawrence Berkeley National Laboratory"/>
            <person name="Harder C.B."/>
            <person name="Miyauchi S."/>
            <person name="Viragh M."/>
            <person name="Kuo A."/>
            <person name="Thoen E."/>
            <person name="Andreopoulos B."/>
            <person name="Lu D."/>
            <person name="Skrede I."/>
            <person name="Drula E."/>
            <person name="Henrissat B."/>
            <person name="Morin E."/>
            <person name="Kohler A."/>
            <person name="Barry K."/>
            <person name="LaButti K."/>
            <person name="Morin E."/>
            <person name="Salamov A."/>
            <person name="Lipzen A."/>
            <person name="Mereny Z."/>
            <person name="Hegedus B."/>
            <person name="Baldrian P."/>
            <person name="Stursova M."/>
            <person name="Weitz H."/>
            <person name="Taylor A."/>
            <person name="Grigoriev I.V."/>
            <person name="Nagy L.G."/>
            <person name="Martin F."/>
            <person name="Kauserud H."/>
        </authorList>
    </citation>
    <scope>NUCLEOTIDE SEQUENCE</scope>
    <source>
        <strain evidence="2">CBHHK002</strain>
    </source>
</reference>
<protein>
    <recommendedName>
        <fullName evidence="1">BTB domain-containing protein</fullName>
    </recommendedName>
</protein>
<dbReference type="InterPro" id="IPR011333">
    <property type="entry name" value="SKP1/BTB/POZ_sf"/>
</dbReference>